<accession>A0A4P7UBR0</accession>
<evidence type="ECO:0000313" key="4">
    <source>
        <dbReference type="EMBL" id="QCC77550.1"/>
    </source>
</evidence>
<evidence type="ECO:0000313" key="6">
    <source>
        <dbReference type="Proteomes" id="UP000630594"/>
    </source>
</evidence>
<protein>
    <submittedName>
        <fullName evidence="4">Uncharacterized protein</fullName>
    </submittedName>
</protein>
<dbReference type="OrthoDB" id="3373106at2"/>
<dbReference type="EMBL" id="CP038462">
    <property type="protein sequence ID" value="QCC77550.1"/>
    <property type="molecule type" value="Genomic_DNA"/>
</dbReference>
<feature type="chain" id="PRO_5020392575" evidence="2">
    <location>
        <begin position="29"/>
        <end position="222"/>
    </location>
</feature>
<dbReference type="AlphaFoldDB" id="A0A4P7UBR0"/>
<feature type="transmembrane region" description="Helical" evidence="1">
    <location>
        <begin position="193"/>
        <end position="213"/>
    </location>
</feature>
<dbReference type="Proteomes" id="UP000630594">
    <property type="component" value="Unassembled WGS sequence"/>
</dbReference>
<keyword evidence="1" id="KW-0812">Transmembrane</keyword>
<evidence type="ECO:0000313" key="5">
    <source>
        <dbReference type="Proteomes" id="UP000297025"/>
    </source>
</evidence>
<evidence type="ECO:0000256" key="2">
    <source>
        <dbReference type="SAM" id="SignalP"/>
    </source>
</evidence>
<name>A0A4P7UBR0_9ACTN</name>
<keyword evidence="1" id="KW-0472">Membrane</keyword>
<evidence type="ECO:0000313" key="3">
    <source>
        <dbReference type="EMBL" id="GGD30869.1"/>
    </source>
</evidence>
<dbReference type="KEGG" id="ndp:E2C04_10855"/>
<dbReference type="PROSITE" id="PS51257">
    <property type="entry name" value="PROKAR_LIPOPROTEIN"/>
    <property type="match status" value="1"/>
</dbReference>
<evidence type="ECO:0000256" key="1">
    <source>
        <dbReference type="SAM" id="Phobius"/>
    </source>
</evidence>
<keyword evidence="2" id="KW-0732">Signal</keyword>
<gene>
    <name evidence="4" type="ORF">E2C04_10855</name>
    <name evidence="3" type="ORF">GCM10007231_32980</name>
</gene>
<keyword evidence="6" id="KW-1185">Reference proteome</keyword>
<keyword evidence="1" id="KW-1133">Transmembrane helix</keyword>
<dbReference type="RefSeq" id="WP_135832594.1">
    <property type="nucleotide sequence ID" value="NZ_BMCK01000006.1"/>
</dbReference>
<reference evidence="3" key="2">
    <citation type="journal article" date="2014" name="Int. J. Syst. Evol. Microbiol.">
        <title>Complete genome of a new Firmicutes species belonging to the dominant human colonic microbiota ('Ruminococcus bicirculans') reveals two chromosomes and a selective capacity to utilize plant glucans.</title>
        <authorList>
            <consortium name="NISC Comparative Sequencing Program"/>
            <person name="Wegmann U."/>
            <person name="Louis P."/>
            <person name="Goesmann A."/>
            <person name="Henrissat B."/>
            <person name="Duncan S.H."/>
            <person name="Flint H.J."/>
        </authorList>
    </citation>
    <scope>NUCLEOTIDE SEQUENCE</scope>
    <source>
        <strain evidence="3">CCM 7403</strain>
    </source>
</reference>
<dbReference type="EMBL" id="BMCK01000006">
    <property type="protein sequence ID" value="GGD30869.1"/>
    <property type="molecule type" value="Genomic_DNA"/>
</dbReference>
<reference evidence="3" key="5">
    <citation type="submission" date="2024-05" db="EMBL/GenBank/DDBJ databases">
        <authorList>
            <person name="Sun Q."/>
            <person name="Sedlacek I."/>
        </authorList>
    </citation>
    <scope>NUCLEOTIDE SEQUENCE</scope>
    <source>
        <strain evidence="3">CCM 7403</strain>
    </source>
</reference>
<reference evidence="4" key="4">
    <citation type="submission" date="2019-03" db="EMBL/GenBank/DDBJ databases">
        <authorList>
            <person name="Huang Y."/>
        </authorList>
    </citation>
    <scope>NUCLEOTIDE SEQUENCE</scope>
    <source>
        <strain evidence="4">JCM 16608</strain>
    </source>
</reference>
<reference evidence="4 5" key="1">
    <citation type="journal article" date="2008" name="Int. J. Syst. Evol. Microbiol.">
        <title>Nocardioides daphniae sp. nov., isolated from Daphnia cucullata (Crustacea: Cladocera).</title>
        <authorList>
            <person name="Toth E.M."/>
            <person name="Keki Z."/>
            <person name="Homonnay Z.G."/>
            <person name="Borsodi A.K."/>
            <person name="Marialigeti K."/>
            <person name="Schumann P."/>
        </authorList>
    </citation>
    <scope>NUCLEOTIDE SEQUENCE [LARGE SCALE GENOMIC DNA]</scope>
    <source>
        <strain evidence="4 5">JCM 16608</strain>
    </source>
</reference>
<reference evidence="6" key="3">
    <citation type="journal article" date="2019" name="Int. J. Syst. Evol. Microbiol.">
        <title>The Global Catalogue of Microorganisms (GCM) 10K type strain sequencing project: providing services to taxonomists for standard genome sequencing and annotation.</title>
        <authorList>
            <consortium name="The Broad Institute Genomics Platform"/>
            <consortium name="The Broad Institute Genome Sequencing Center for Infectious Disease"/>
            <person name="Wu L."/>
            <person name="Ma J."/>
        </authorList>
    </citation>
    <scope>NUCLEOTIDE SEQUENCE [LARGE SCALE GENOMIC DNA]</scope>
    <source>
        <strain evidence="6">CCM 7403</strain>
    </source>
</reference>
<sequence>MNFSSRRAYAALVLAAGAVACSSGPAVAHPFGEPQTLDLSLQGSQVTLVWQAAADDYTSLAMRLGAVEGPRRMVYRDGAMTPETVDSRDAQRLAESPALADYLLSTVRVAQDGQPCEGRLVTPVDLASGATLTYACPDVVGSVEVTAAPLVDLHPAYTTLATGPGGATHVFSADSSAHTFDAEVGGPTLARSALTLGAVATAGTTLAGGWWVLRRRARAGRA</sequence>
<organism evidence="4 5">
    <name type="scientific">Nocardioides daphniae</name>
    <dbReference type="NCBI Taxonomy" id="402297"/>
    <lineage>
        <taxon>Bacteria</taxon>
        <taxon>Bacillati</taxon>
        <taxon>Actinomycetota</taxon>
        <taxon>Actinomycetes</taxon>
        <taxon>Propionibacteriales</taxon>
        <taxon>Nocardioidaceae</taxon>
        <taxon>Nocardioides</taxon>
    </lineage>
</organism>
<proteinExistence type="predicted"/>
<dbReference type="Proteomes" id="UP000297025">
    <property type="component" value="Chromosome"/>
</dbReference>
<feature type="signal peptide" evidence="2">
    <location>
        <begin position="1"/>
        <end position="28"/>
    </location>
</feature>